<keyword evidence="4" id="KW-0560">Oxidoreductase</keyword>
<keyword evidence="8" id="KW-1185">Reference proteome</keyword>
<comment type="caution">
    <text evidence="7">The sequence shown here is derived from an EMBL/GenBank/DDBJ whole genome shotgun (WGS) entry which is preliminary data.</text>
</comment>
<evidence type="ECO:0000256" key="2">
    <source>
        <dbReference type="ARBA" id="ARBA00022630"/>
    </source>
</evidence>
<dbReference type="PANTHER" id="PTHR46056">
    <property type="entry name" value="LONG-CHAIN-ALCOHOL OXIDASE"/>
    <property type="match status" value="1"/>
</dbReference>
<comment type="similarity">
    <text evidence="1">Belongs to the GMC oxidoreductase family.</text>
</comment>
<feature type="domain" description="Glucose-methanol-choline oxidoreductase N-terminal" evidence="5">
    <location>
        <begin position="60"/>
        <end position="261"/>
    </location>
</feature>
<dbReference type="InterPro" id="IPR000172">
    <property type="entry name" value="GMC_OxRdtase_N"/>
</dbReference>
<sequence length="480" mass="52148">MSRPDVMTTSILVIGSGPGGCVSGTLLAEAGHDVLMVEEGEHLSLDAAPHFSREEMLRKYRNGGVSVALGRHKLAWVEGRCVGGGSEVNRGLYRRTPDYVLESWRKDFGVDNIGTHSMKAHFTACEEIARVEYVPGTPSEMSQRLQRGAQALGWQSTEAPRLFSYDPDGNGGRRQSMSETFVRRFLQHGGRLHARTRIDRLRRVSGAWIATGTTKDAAGRSQPIEIRSERVFVACGAVQTPALLRRSGITHNVGNSLRFHPMVKVVAEFDRDVNAAGDLDPVHQIKEFEPSFGMGCSISKRPMLGVALSDRHGAWDLVQERSRRMGIYYVQTTGGSATVRNLPGFSDPLVRIGFTADDLHVLGTGLRKLCEGLRAADAVRVIPCVAGYADVASKRGVEFMPSSLDSSDGSVTSVHVFSSCPMGENERRTATNSFGKVHGADGLYIADASLLCTPTVVNPQGTVMGVAHRNVLDAIERRFG</sequence>
<dbReference type="Proteomes" id="UP000811255">
    <property type="component" value="Unassembled WGS sequence"/>
</dbReference>
<dbReference type="Pfam" id="PF05199">
    <property type="entry name" value="GMC_oxred_C"/>
    <property type="match status" value="1"/>
</dbReference>
<dbReference type="RefSeq" id="WP_214533965.1">
    <property type="nucleotide sequence ID" value="NZ_JAHFVK010000001.1"/>
</dbReference>
<evidence type="ECO:0000259" key="5">
    <source>
        <dbReference type="Pfam" id="PF00732"/>
    </source>
</evidence>
<protein>
    <submittedName>
        <fullName evidence="7">GMC family oxidoreductase</fullName>
    </submittedName>
</protein>
<name>A0ABS5W0K6_9SPHN</name>
<gene>
    <name evidence="7" type="ORF">KK137_00665</name>
</gene>
<proteinExistence type="inferred from homology"/>
<feature type="domain" description="Glucose-methanol-choline oxidoreductase C-terminal" evidence="6">
    <location>
        <begin position="358"/>
        <end position="467"/>
    </location>
</feature>
<dbReference type="PANTHER" id="PTHR46056:SF12">
    <property type="entry name" value="LONG-CHAIN-ALCOHOL OXIDASE"/>
    <property type="match status" value="1"/>
</dbReference>
<dbReference type="Pfam" id="PF13450">
    <property type="entry name" value="NAD_binding_8"/>
    <property type="match status" value="1"/>
</dbReference>
<dbReference type="InterPro" id="IPR036188">
    <property type="entry name" value="FAD/NAD-bd_sf"/>
</dbReference>
<dbReference type="SUPFAM" id="SSF51905">
    <property type="entry name" value="FAD/NAD(P)-binding domain"/>
    <property type="match status" value="1"/>
</dbReference>
<evidence type="ECO:0000256" key="4">
    <source>
        <dbReference type="ARBA" id="ARBA00023002"/>
    </source>
</evidence>
<dbReference type="InterPro" id="IPR007867">
    <property type="entry name" value="GMC_OxRtase_C"/>
</dbReference>
<accession>A0ABS5W0K6</accession>
<dbReference type="EMBL" id="JAHFVK010000001">
    <property type="protein sequence ID" value="MBT2132832.1"/>
    <property type="molecule type" value="Genomic_DNA"/>
</dbReference>
<reference evidence="7 8" key="1">
    <citation type="submission" date="2021-05" db="EMBL/GenBank/DDBJ databases">
        <title>Croceibacterium sp. LX-88 genome sequence.</title>
        <authorList>
            <person name="Luo X."/>
        </authorList>
    </citation>
    <scope>NUCLEOTIDE SEQUENCE [LARGE SCALE GENOMIC DNA]</scope>
    <source>
        <strain evidence="7 8">LX-88</strain>
    </source>
</reference>
<evidence type="ECO:0000259" key="6">
    <source>
        <dbReference type="Pfam" id="PF05199"/>
    </source>
</evidence>
<evidence type="ECO:0000256" key="1">
    <source>
        <dbReference type="ARBA" id="ARBA00010790"/>
    </source>
</evidence>
<evidence type="ECO:0000313" key="8">
    <source>
        <dbReference type="Proteomes" id="UP000811255"/>
    </source>
</evidence>
<evidence type="ECO:0000313" key="7">
    <source>
        <dbReference type="EMBL" id="MBT2132832.1"/>
    </source>
</evidence>
<keyword evidence="2" id="KW-0285">Flavoprotein</keyword>
<evidence type="ECO:0000256" key="3">
    <source>
        <dbReference type="ARBA" id="ARBA00022827"/>
    </source>
</evidence>
<dbReference type="Pfam" id="PF00732">
    <property type="entry name" value="GMC_oxred_N"/>
    <property type="match status" value="1"/>
</dbReference>
<organism evidence="7 8">
    <name type="scientific">Croceibacterium selenioxidans</name>
    <dbReference type="NCBI Taxonomy" id="2838833"/>
    <lineage>
        <taxon>Bacteria</taxon>
        <taxon>Pseudomonadati</taxon>
        <taxon>Pseudomonadota</taxon>
        <taxon>Alphaproteobacteria</taxon>
        <taxon>Sphingomonadales</taxon>
        <taxon>Erythrobacteraceae</taxon>
        <taxon>Croceibacterium</taxon>
    </lineage>
</organism>
<keyword evidence="3" id="KW-0274">FAD</keyword>
<dbReference type="Gene3D" id="3.50.50.60">
    <property type="entry name" value="FAD/NAD(P)-binding domain"/>
    <property type="match status" value="2"/>
</dbReference>